<feature type="domain" description="Glycosyl transferase family 1" evidence="1">
    <location>
        <begin position="189"/>
        <end position="352"/>
    </location>
</feature>
<dbReference type="GO" id="GO:0016757">
    <property type="term" value="F:glycosyltransferase activity"/>
    <property type="evidence" value="ECO:0007669"/>
    <property type="project" value="UniProtKB-ARBA"/>
</dbReference>
<gene>
    <name evidence="3" type="ORF">C7430_101729</name>
</gene>
<dbReference type="CDD" id="cd03808">
    <property type="entry name" value="GT4_CapM-like"/>
    <property type="match status" value="1"/>
</dbReference>
<accession>A0ABD6XVY1</accession>
<protein>
    <submittedName>
        <fullName evidence="3">Glycosyltransferase involved in cell wall biosynthesis</fullName>
    </submittedName>
</protein>
<dbReference type="PANTHER" id="PTHR12526:SF638">
    <property type="entry name" value="SPORE COAT PROTEIN SA"/>
    <property type="match status" value="1"/>
</dbReference>
<dbReference type="EMBL" id="QGHE01000001">
    <property type="protein sequence ID" value="PWJ83157.1"/>
    <property type="molecule type" value="Genomic_DNA"/>
</dbReference>
<proteinExistence type="predicted"/>
<dbReference type="Proteomes" id="UP000245996">
    <property type="component" value="Unassembled WGS sequence"/>
</dbReference>
<dbReference type="InterPro" id="IPR028098">
    <property type="entry name" value="Glyco_trans_4-like_N"/>
</dbReference>
<dbReference type="Pfam" id="PF00534">
    <property type="entry name" value="Glycos_transf_1"/>
    <property type="match status" value="1"/>
</dbReference>
<reference evidence="3 4" key="1">
    <citation type="submission" date="2018-05" db="EMBL/GenBank/DDBJ databases">
        <title>Genomic Encyclopedia of Type Strains, Phase IV (KMG-V): Genome sequencing to study the core and pangenomes of soil and plant-associated prokaryotes.</title>
        <authorList>
            <person name="Whitman W."/>
        </authorList>
    </citation>
    <scope>NUCLEOTIDE SEQUENCE [LARGE SCALE GENOMIC DNA]</scope>
    <source>
        <strain evidence="3 4">PNG 92-11</strain>
    </source>
</reference>
<evidence type="ECO:0000313" key="3">
    <source>
        <dbReference type="EMBL" id="PWJ83157.1"/>
    </source>
</evidence>
<feature type="domain" description="Glycosyltransferase subfamily 4-like N-terminal" evidence="2">
    <location>
        <begin position="3"/>
        <end position="127"/>
    </location>
</feature>
<dbReference type="GO" id="GO:1901135">
    <property type="term" value="P:carbohydrate derivative metabolic process"/>
    <property type="evidence" value="ECO:0007669"/>
    <property type="project" value="UniProtKB-ARBA"/>
</dbReference>
<dbReference type="SUPFAM" id="SSF53756">
    <property type="entry name" value="UDP-Glycosyltransferase/glycogen phosphorylase"/>
    <property type="match status" value="1"/>
</dbReference>
<dbReference type="Gene3D" id="3.40.50.2000">
    <property type="entry name" value="Glycogen Phosphorylase B"/>
    <property type="match status" value="2"/>
</dbReference>
<dbReference type="PANTHER" id="PTHR12526">
    <property type="entry name" value="GLYCOSYLTRANSFERASE"/>
    <property type="match status" value="1"/>
</dbReference>
<name>A0ABD6XVY1_ENTAG</name>
<evidence type="ECO:0000259" key="2">
    <source>
        <dbReference type="Pfam" id="PF13477"/>
    </source>
</evidence>
<evidence type="ECO:0000259" key="1">
    <source>
        <dbReference type="Pfam" id="PF00534"/>
    </source>
</evidence>
<comment type="caution">
    <text evidence="3">The sequence shown here is derived from an EMBL/GenBank/DDBJ whole genome shotgun (WGS) entry which is preliminary data.</text>
</comment>
<dbReference type="RefSeq" id="WP_109650779.1">
    <property type="nucleotide sequence ID" value="NZ_CP134744.1"/>
</dbReference>
<evidence type="ECO:0000313" key="4">
    <source>
        <dbReference type="Proteomes" id="UP000245996"/>
    </source>
</evidence>
<dbReference type="InterPro" id="IPR001296">
    <property type="entry name" value="Glyco_trans_1"/>
</dbReference>
<sequence>MKKLCFYINSDWYFNLHWKERALAAKDHGYEVHVVCNFENLKILDDFERLGIKPHNSRMSEQSLNPVIIIRDIIRSLHIIKKINPDILHCITIKPCLIGGFYAKIFNKNLVVSFVGLGRVFSSKSARYELIKSKVSAFYRWISTKNNVFFLFEHELDREKIISITGIDSQKTMVIDGAGIDTEQFKYTSEPDNSHPVVLFASRLIWSKGLSDLIEAKKILEKKGVFFVLKVAGISVKNDPDSIPESVIKKWSDANDIIWLGQRDDVKTLIEESNIVALPSVYAEGVPRILIEAAAIGRPSIAYNTGGCSSIIVNDVTGFIVNKNIDELVCKLEMLIKNKEMRLHFGINSRAWVMSRFCSTFVIQKTLGVYNELE</sequence>
<dbReference type="Pfam" id="PF13477">
    <property type="entry name" value="Glyco_trans_4_2"/>
    <property type="match status" value="1"/>
</dbReference>
<organism evidence="3 4">
    <name type="scientific">Enterobacter agglomerans</name>
    <name type="common">Erwinia herbicola</name>
    <name type="synonym">Pantoea agglomerans</name>
    <dbReference type="NCBI Taxonomy" id="549"/>
    <lineage>
        <taxon>Bacteria</taxon>
        <taxon>Pseudomonadati</taxon>
        <taxon>Pseudomonadota</taxon>
        <taxon>Gammaproteobacteria</taxon>
        <taxon>Enterobacterales</taxon>
        <taxon>Erwiniaceae</taxon>
        <taxon>Pantoea</taxon>
        <taxon>Pantoea agglomerans group</taxon>
    </lineage>
</organism>
<dbReference type="AlphaFoldDB" id="A0ABD6XVY1"/>